<protein>
    <recommendedName>
        <fullName evidence="5">Protein kinase domain-containing protein</fullName>
    </recommendedName>
</protein>
<feature type="binding site" evidence="1">
    <location>
        <position position="63"/>
    </location>
    <ligand>
        <name>ATP</name>
        <dbReference type="ChEBI" id="CHEBI:30616"/>
    </ligand>
</feature>
<dbReference type="GO" id="GO:0005524">
    <property type="term" value="F:ATP binding"/>
    <property type="evidence" value="ECO:0007669"/>
    <property type="project" value="UniProtKB-UniRule"/>
</dbReference>
<dbReference type="PANTHER" id="PTHR46146">
    <property type="entry name" value="SERINE/THREONINE-PROTEIN KINASE-LIKE PROTEIN CCR4"/>
    <property type="match status" value="1"/>
</dbReference>
<dbReference type="Gene3D" id="3.30.200.20">
    <property type="entry name" value="Phosphorylase Kinase, domain 1"/>
    <property type="match status" value="1"/>
</dbReference>
<dbReference type="Proteomes" id="UP000734854">
    <property type="component" value="Unassembled WGS sequence"/>
</dbReference>
<gene>
    <name evidence="3" type="ORF">ZIOFF_012917</name>
</gene>
<keyword evidence="1" id="KW-0067">ATP-binding</keyword>
<proteinExistence type="predicted"/>
<sequence>MKRQSNLYDLVNPTSFNDRPMEFSFEELVAATNNFSFETKIGGGNFSVICKGKLTNRREVAIKRKESLSHTNLQNKESIFQSELDSLSHTHPPQACDGLGGLLSSNFLLDMNWVARVSSFSFSGPESKGELRAPSTISYMDTKNYGFNFQSYVHGFGIVVLQVLTCRRSWNITTGEPINIVEYVVPFIEVGEINKLLNIRVRQPLQHEAEGWSGRRRSSSAAWPRHTSSQP</sequence>
<comment type="caution">
    <text evidence="3">The sequence shown here is derived from an EMBL/GenBank/DDBJ whole genome shotgun (WGS) entry which is preliminary data.</text>
</comment>
<dbReference type="SUPFAM" id="SSF56112">
    <property type="entry name" value="Protein kinase-like (PK-like)"/>
    <property type="match status" value="1"/>
</dbReference>
<organism evidence="3 4">
    <name type="scientific">Zingiber officinale</name>
    <name type="common">Ginger</name>
    <name type="synonym">Amomum zingiber</name>
    <dbReference type="NCBI Taxonomy" id="94328"/>
    <lineage>
        <taxon>Eukaryota</taxon>
        <taxon>Viridiplantae</taxon>
        <taxon>Streptophyta</taxon>
        <taxon>Embryophyta</taxon>
        <taxon>Tracheophyta</taxon>
        <taxon>Spermatophyta</taxon>
        <taxon>Magnoliopsida</taxon>
        <taxon>Liliopsida</taxon>
        <taxon>Zingiberales</taxon>
        <taxon>Zingiberaceae</taxon>
        <taxon>Zingiber</taxon>
    </lineage>
</organism>
<evidence type="ECO:0000313" key="3">
    <source>
        <dbReference type="EMBL" id="KAG6523064.1"/>
    </source>
</evidence>
<evidence type="ECO:0008006" key="5">
    <source>
        <dbReference type="Google" id="ProtNLM"/>
    </source>
</evidence>
<dbReference type="InterPro" id="IPR017441">
    <property type="entry name" value="Protein_kinase_ATP_BS"/>
</dbReference>
<dbReference type="PROSITE" id="PS00107">
    <property type="entry name" value="PROTEIN_KINASE_ATP"/>
    <property type="match status" value="1"/>
</dbReference>
<accession>A0A8J5LPI7</accession>
<dbReference type="InterPro" id="IPR011009">
    <property type="entry name" value="Kinase-like_dom_sf"/>
</dbReference>
<evidence type="ECO:0000256" key="1">
    <source>
        <dbReference type="PROSITE-ProRule" id="PRU10141"/>
    </source>
</evidence>
<keyword evidence="4" id="KW-1185">Reference proteome</keyword>
<evidence type="ECO:0000256" key="2">
    <source>
        <dbReference type="SAM" id="MobiDB-lite"/>
    </source>
</evidence>
<dbReference type="PANTHER" id="PTHR46146:SF3">
    <property type="entry name" value="SERINE_THREONINE-PROTEIN KINASE-LIKE PROTEIN CCR3-RELATED"/>
    <property type="match status" value="1"/>
</dbReference>
<evidence type="ECO:0000313" key="4">
    <source>
        <dbReference type="Proteomes" id="UP000734854"/>
    </source>
</evidence>
<name>A0A8J5LPI7_ZINOF</name>
<feature type="region of interest" description="Disordered" evidence="2">
    <location>
        <begin position="210"/>
        <end position="231"/>
    </location>
</feature>
<reference evidence="3 4" key="1">
    <citation type="submission" date="2020-08" db="EMBL/GenBank/DDBJ databases">
        <title>Plant Genome Project.</title>
        <authorList>
            <person name="Zhang R.-G."/>
        </authorList>
    </citation>
    <scope>NUCLEOTIDE SEQUENCE [LARGE SCALE GENOMIC DNA]</scope>
    <source>
        <tissue evidence="3">Rhizome</tissue>
    </source>
</reference>
<keyword evidence="1" id="KW-0547">Nucleotide-binding</keyword>
<dbReference type="EMBL" id="JACMSC010000004">
    <property type="protein sequence ID" value="KAG6523064.1"/>
    <property type="molecule type" value="Genomic_DNA"/>
</dbReference>
<dbReference type="AlphaFoldDB" id="A0A8J5LPI7"/>